<keyword evidence="2" id="KW-1185">Reference proteome</keyword>
<sequence>MDRHRIHGLPNGGGQTRRWVNQLDRGAGWVDGHFRKRVTIVATWFNSTPTPKLSHAMFVVRVHAPKSPQKEGSSCSYSCSCFHSCSPVQPVNSMGNSQLPTAEEYQRPVALISSSFDLDDHAIPDPRKRATLVDKHNVPIVEAPWTYQLSS</sequence>
<dbReference type="EMBL" id="CH479200">
    <property type="protein sequence ID" value="EDW29659.1"/>
    <property type="molecule type" value="Genomic_DNA"/>
</dbReference>
<gene>
    <name evidence="1" type="primary">Dper\GL14934</name>
    <name evidence="1" type="ORF">Dper_GL14934</name>
</gene>
<reference evidence="1" key="1">
    <citation type="journal article" date="2007" name="Nature">
        <title>Evolution of genes and genomes on the Drosophila phylogeny.</title>
        <authorList>
            <consortium name="Drosophila 12 Genomes Consortium"/>
            <person name="Clark A.G."/>
            <person name="Eisen M.B."/>
            <person name="Smith D.R."/>
            <person name="Bergman C.M."/>
            <person name="Oliver B."/>
            <person name="Markow T.A."/>
            <person name="Kaufman T.C."/>
            <person name="Kellis M."/>
            <person name="Gelbart W."/>
            <person name="Iyer V.N."/>
            <person name="Pollard D.A."/>
            <person name="Sackton T.B."/>
            <person name="Larracuente A.M."/>
            <person name="Singh N.D."/>
            <person name="Abad J.P."/>
            <person name="Abt D.N."/>
            <person name="Adryan B."/>
            <person name="Aguade M."/>
            <person name="Akashi H."/>
            <person name="Anderson W.W."/>
            <person name="Aquadro C.F."/>
            <person name="Ardell D.H."/>
            <person name="Arguello R."/>
            <person name="Artieri C.G."/>
            <person name="Barbash D.A."/>
            <person name="Barker D."/>
            <person name="Barsanti P."/>
            <person name="Batterham P."/>
            <person name="Batzoglou S."/>
            <person name="Begun D."/>
            <person name="Bhutkar A."/>
            <person name="Blanco E."/>
            <person name="Bosak S.A."/>
            <person name="Bradley R.K."/>
            <person name="Brand A.D."/>
            <person name="Brent M.R."/>
            <person name="Brooks A.N."/>
            <person name="Brown R.H."/>
            <person name="Butlin R.K."/>
            <person name="Caggese C."/>
            <person name="Calvi B.R."/>
            <person name="Bernardo de Carvalho A."/>
            <person name="Caspi A."/>
            <person name="Castrezana S."/>
            <person name="Celniker S.E."/>
            <person name="Chang J.L."/>
            <person name="Chapple C."/>
            <person name="Chatterji S."/>
            <person name="Chinwalla A."/>
            <person name="Civetta A."/>
            <person name="Clifton S.W."/>
            <person name="Comeron J.M."/>
            <person name="Costello J.C."/>
            <person name="Coyne J.A."/>
            <person name="Daub J."/>
            <person name="David R.G."/>
            <person name="Delcher A.L."/>
            <person name="Delehaunty K."/>
            <person name="Do C.B."/>
            <person name="Ebling H."/>
            <person name="Edwards K."/>
            <person name="Eickbush T."/>
            <person name="Evans J.D."/>
            <person name="Filipski A."/>
            <person name="Findeiss S."/>
            <person name="Freyhult E."/>
            <person name="Fulton L."/>
            <person name="Fulton R."/>
            <person name="Garcia A.C."/>
            <person name="Gardiner A."/>
            <person name="Garfield D.A."/>
            <person name="Garvin B.E."/>
            <person name="Gibson G."/>
            <person name="Gilbert D."/>
            <person name="Gnerre S."/>
            <person name="Godfrey J."/>
            <person name="Good R."/>
            <person name="Gotea V."/>
            <person name="Gravely B."/>
            <person name="Greenberg A.J."/>
            <person name="Griffiths-Jones S."/>
            <person name="Gross S."/>
            <person name="Guigo R."/>
            <person name="Gustafson E.A."/>
            <person name="Haerty W."/>
            <person name="Hahn M.W."/>
            <person name="Halligan D.L."/>
            <person name="Halpern A.L."/>
            <person name="Halter G.M."/>
            <person name="Han M.V."/>
            <person name="Heger A."/>
            <person name="Hillier L."/>
            <person name="Hinrichs A.S."/>
            <person name="Holmes I."/>
            <person name="Hoskins R.A."/>
            <person name="Hubisz M.J."/>
            <person name="Hultmark D."/>
            <person name="Huntley M.A."/>
            <person name="Jaffe D.B."/>
            <person name="Jagadeeshan S."/>
            <person name="Jeck W.R."/>
            <person name="Johnson J."/>
            <person name="Jones C.D."/>
            <person name="Jordan W.C."/>
            <person name="Karpen G.H."/>
            <person name="Kataoka E."/>
            <person name="Keightley P.D."/>
            <person name="Kheradpour P."/>
            <person name="Kirkness E.F."/>
            <person name="Koerich L.B."/>
            <person name="Kristiansen K."/>
            <person name="Kudrna D."/>
            <person name="Kulathinal R.J."/>
            <person name="Kumar S."/>
            <person name="Kwok R."/>
            <person name="Lander E."/>
            <person name="Langley C.H."/>
            <person name="Lapoint R."/>
            <person name="Lazzaro B.P."/>
            <person name="Lee S.J."/>
            <person name="Levesque L."/>
            <person name="Li R."/>
            <person name="Lin C.F."/>
            <person name="Lin M.F."/>
            <person name="Lindblad-Toh K."/>
            <person name="Llopart A."/>
            <person name="Long M."/>
            <person name="Low L."/>
            <person name="Lozovsky E."/>
            <person name="Lu J."/>
            <person name="Luo M."/>
            <person name="Machado C.A."/>
            <person name="Makalowski W."/>
            <person name="Marzo M."/>
            <person name="Matsuda M."/>
            <person name="Matzkin L."/>
            <person name="McAllister B."/>
            <person name="McBride C.S."/>
            <person name="McKernan B."/>
            <person name="McKernan K."/>
            <person name="Mendez-Lago M."/>
            <person name="Minx P."/>
            <person name="Mollenhauer M.U."/>
            <person name="Montooth K."/>
            <person name="Mount S.M."/>
            <person name="Mu X."/>
            <person name="Myers E."/>
            <person name="Negre B."/>
            <person name="Newfeld S."/>
            <person name="Nielsen R."/>
            <person name="Noor M.A."/>
            <person name="O'Grady P."/>
            <person name="Pachter L."/>
            <person name="Papaceit M."/>
            <person name="Parisi M.J."/>
            <person name="Parisi M."/>
            <person name="Parts L."/>
            <person name="Pedersen J.S."/>
            <person name="Pesole G."/>
            <person name="Phillippy A.M."/>
            <person name="Ponting C.P."/>
            <person name="Pop M."/>
            <person name="Porcelli D."/>
            <person name="Powell J.R."/>
            <person name="Prohaska S."/>
            <person name="Pruitt K."/>
            <person name="Puig M."/>
            <person name="Quesneville H."/>
            <person name="Ram K.R."/>
            <person name="Rand D."/>
            <person name="Rasmussen M.D."/>
            <person name="Reed L.K."/>
            <person name="Reenan R."/>
            <person name="Reily A."/>
            <person name="Remington K.A."/>
            <person name="Rieger T.T."/>
            <person name="Ritchie M.G."/>
            <person name="Robin C."/>
            <person name="Rogers Y.H."/>
            <person name="Rohde C."/>
            <person name="Rozas J."/>
            <person name="Rubenfield M.J."/>
            <person name="Ruiz A."/>
            <person name="Russo S."/>
            <person name="Salzberg S.L."/>
            <person name="Sanchez-Gracia A."/>
            <person name="Saranga D.J."/>
            <person name="Sato H."/>
            <person name="Schaeffer S.W."/>
            <person name="Schatz M.C."/>
            <person name="Schlenke T."/>
            <person name="Schwartz R."/>
            <person name="Segarra C."/>
            <person name="Singh R.S."/>
            <person name="Sirot L."/>
            <person name="Sirota M."/>
            <person name="Sisneros N.B."/>
            <person name="Smith C.D."/>
            <person name="Smith T.F."/>
            <person name="Spieth J."/>
            <person name="Stage D.E."/>
            <person name="Stark A."/>
            <person name="Stephan W."/>
            <person name="Strausberg R.L."/>
            <person name="Strempel S."/>
            <person name="Sturgill D."/>
            <person name="Sutton G."/>
            <person name="Sutton G.G."/>
            <person name="Tao W."/>
            <person name="Teichmann S."/>
            <person name="Tobari Y.N."/>
            <person name="Tomimura Y."/>
            <person name="Tsolas J.M."/>
            <person name="Valente V.L."/>
            <person name="Venter E."/>
            <person name="Venter J.C."/>
            <person name="Vicario S."/>
            <person name="Vieira F.G."/>
            <person name="Vilella A.J."/>
            <person name="Villasante A."/>
            <person name="Walenz B."/>
            <person name="Wang J."/>
            <person name="Wasserman M."/>
            <person name="Watts T."/>
            <person name="Wilson D."/>
            <person name="Wilson R.K."/>
            <person name="Wing R.A."/>
            <person name="Wolfner M.F."/>
            <person name="Wong A."/>
            <person name="Wong G.K."/>
            <person name="Wu C.I."/>
            <person name="Wu G."/>
            <person name="Yamamoto D."/>
            <person name="Yang H.P."/>
            <person name="Yang S.P."/>
            <person name="Yorke J.A."/>
            <person name="Yoshida K."/>
            <person name="Zdobnov E."/>
            <person name="Zhang P."/>
            <person name="Zhang Y."/>
            <person name="Zimin A.V."/>
            <person name="Baldwin J."/>
            <person name="Abdouelleil A."/>
            <person name="Abdulkadir J."/>
            <person name="Abebe A."/>
            <person name="Abera B."/>
            <person name="Abreu J."/>
            <person name="Acer S.C."/>
            <person name="Aftuck L."/>
            <person name="Alexander A."/>
            <person name="An P."/>
            <person name="Anderson E."/>
            <person name="Anderson S."/>
            <person name="Arachi H."/>
            <person name="Azer M."/>
            <person name="Bachantsang P."/>
            <person name="Barry A."/>
            <person name="Bayul T."/>
            <person name="Berlin A."/>
            <person name="Bessette D."/>
            <person name="Bloom T."/>
            <person name="Blye J."/>
            <person name="Boguslavskiy L."/>
            <person name="Bonnet C."/>
            <person name="Boukhgalter B."/>
            <person name="Bourzgui I."/>
            <person name="Brown A."/>
            <person name="Cahill P."/>
            <person name="Channer S."/>
            <person name="Cheshatsang Y."/>
            <person name="Chuda L."/>
            <person name="Citroen M."/>
            <person name="Collymore A."/>
            <person name="Cooke P."/>
            <person name="Costello M."/>
            <person name="D'Aco K."/>
            <person name="Daza R."/>
            <person name="De Haan G."/>
            <person name="DeGray S."/>
            <person name="DeMaso C."/>
            <person name="Dhargay N."/>
            <person name="Dooley K."/>
            <person name="Dooley E."/>
            <person name="Doricent M."/>
            <person name="Dorje P."/>
            <person name="Dorjee K."/>
            <person name="Dupes A."/>
            <person name="Elong R."/>
            <person name="Falk J."/>
            <person name="Farina A."/>
            <person name="Faro S."/>
            <person name="Ferguson D."/>
            <person name="Fisher S."/>
            <person name="Foley C.D."/>
            <person name="Franke A."/>
            <person name="Friedrich D."/>
            <person name="Gadbois L."/>
            <person name="Gearin G."/>
            <person name="Gearin C.R."/>
            <person name="Giannoukos G."/>
            <person name="Goode T."/>
            <person name="Graham J."/>
            <person name="Grandbois E."/>
            <person name="Grewal S."/>
            <person name="Gyaltsen K."/>
            <person name="Hafez N."/>
            <person name="Hagos B."/>
            <person name="Hall J."/>
            <person name="Henson C."/>
            <person name="Hollinger A."/>
            <person name="Honan T."/>
            <person name="Huard M.D."/>
            <person name="Hughes L."/>
            <person name="Hurhula B."/>
            <person name="Husby M.E."/>
            <person name="Kamat A."/>
            <person name="Kanga B."/>
            <person name="Kashin S."/>
            <person name="Khazanovich D."/>
            <person name="Kisner P."/>
            <person name="Lance K."/>
            <person name="Lara M."/>
            <person name="Lee W."/>
            <person name="Lennon N."/>
            <person name="Letendre F."/>
            <person name="LeVine R."/>
            <person name="Lipovsky A."/>
            <person name="Liu X."/>
            <person name="Liu J."/>
            <person name="Liu S."/>
            <person name="Lokyitsang T."/>
            <person name="Lokyitsang Y."/>
            <person name="Lubonja R."/>
            <person name="Lui A."/>
            <person name="MacDonald P."/>
            <person name="Magnisalis V."/>
            <person name="Maru K."/>
            <person name="Matthews C."/>
            <person name="McCusker W."/>
            <person name="McDonough S."/>
            <person name="Mehta T."/>
            <person name="Meldrim J."/>
            <person name="Meneus L."/>
            <person name="Mihai O."/>
            <person name="Mihalev A."/>
            <person name="Mihova T."/>
            <person name="Mittelman R."/>
            <person name="Mlenga V."/>
            <person name="Montmayeur A."/>
            <person name="Mulrain L."/>
            <person name="Navidi A."/>
            <person name="Naylor J."/>
            <person name="Negash T."/>
            <person name="Nguyen T."/>
            <person name="Nguyen N."/>
            <person name="Nicol R."/>
            <person name="Norbu C."/>
            <person name="Norbu N."/>
            <person name="Novod N."/>
            <person name="O'Neill B."/>
            <person name="Osman S."/>
            <person name="Markiewicz E."/>
            <person name="Oyono O.L."/>
            <person name="Patti C."/>
            <person name="Phunkhang P."/>
            <person name="Pierre F."/>
            <person name="Priest M."/>
            <person name="Raghuraman S."/>
            <person name="Rege F."/>
            <person name="Reyes R."/>
            <person name="Rise C."/>
            <person name="Rogov P."/>
            <person name="Ross K."/>
            <person name="Ryan E."/>
            <person name="Settipalli S."/>
            <person name="Shea T."/>
            <person name="Sherpa N."/>
            <person name="Shi L."/>
            <person name="Shih D."/>
            <person name="Sparrow T."/>
            <person name="Spaulding J."/>
            <person name="Stalker J."/>
            <person name="Stange-Thomann N."/>
            <person name="Stavropoulos S."/>
            <person name="Stone C."/>
            <person name="Strader C."/>
            <person name="Tesfaye S."/>
            <person name="Thomson T."/>
            <person name="Thoulutsang Y."/>
            <person name="Thoulutsang D."/>
            <person name="Topham K."/>
            <person name="Topping I."/>
            <person name="Tsamla T."/>
            <person name="Vassiliev H."/>
            <person name="Vo A."/>
            <person name="Wangchuk T."/>
            <person name="Wangdi T."/>
            <person name="Weiand M."/>
            <person name="Wilkinson J."/>
            <person name="Wilson A."/>
            <person name="Yadav S."/>
            <person name="Young G."/>
            <person name="Yu Q."/>
            <person name="Zembek L."/>
            <person name="Zhong D."/>
            <person name="Zimmer A."/>
            <person name="Zwirko Z."/>
            <person name="Jaffe D.B."/>
            <person name="Alvarez P."/>
            <person name="Brockman W."/>
            <person name="Butler J."/>
            <person name="Chin C."/>
            <person name="Gnerre S."/>
            <person name="Grabherr M."/>
            <person name="Kleber M."/>
            <person name="Mauceli E."/>
            <person name="MacCallum I."/>
        </authorList>
    </citation>
    <scope>NUCLEOTIDE SEQUENCE [LARGE SCALE GENOMIC DNA]</scope>
    <source>
        <strain evidence="1">MSH-3</strain>
    </source>
</reference>
<evidence type="ECO:0000313" key="1">
    <source>
        <dbReference type="EMBL" id="EDW29659.1"/>
    </source>
</evidence>
<protein>
    <submittedName>
        <fullName evidence="1">GL14934</fullName>
    </submittedName>
</protein>
<dbReference type="AlphaFoldDB" id="B4H064"/>
<organism evidence="2">
    <name type="scientific">Drosophila persimilis</name>
    <name type="common">Fruit fly</name>
    <dbReference type="NCBI Taxonomy" id="7234"/>
    <lineage>
        <taxon>Eukaryota</taxon>
        <taxon>Metazoa</taxon>
        <taxon>Ecdysozoa</taxon>
        <taxon>Arthropoda</taxon>
        <taxon>Hexapoda</taxon>
        <taxon>Insecta</taxon>
        <taxon>Pterygota</taxon>
        <taxon>Neoptera</taxon>
        <taxon>Endopterygota</taxon>
        <taxon>Diptera</taxon>
        <taxon>Brachycera</taxon>
        <taxon>Muscomorpha</taxon>
        <taxon>Ephydroidea</taxon>
        <taxon>Drosophilidae</taxon>
        <taxon>Drosophila</taxon>
        <taxon>Sophophora</taxon>
    </lineage>
</organism>
<reference evidence="1" key="2">
    <citation type="submission" date="2008-06" db="EMBL/GenBank/DDBJ databases">
        <authorList>
            <consortium name="FlyBase"/>
        </authorList>
    </citation>
    <scope>NUCLEOTIDE SEQUENCE</scope>
    <source>
        <strain evidence="1">MSH-3</strain>
    </source>
</reference>
<name>B4H064_DROPE</name>
<accession>B4H064</accession>
<proteinExistence type="predicted"/>
<dbReference type="HOGENOM" id="CLU_1733389_0_0_1"/>
<evidence type="ECO:0000313" key="2">
    <source>
        <dbReference type="Proteomes" id="UP000008744"/>
    </source>
</evidence>
<dbReference type="Proteomes" id="UP000008744">
    <property type="component" value="Unassembled WGS sequence"/>
</dbReference>